<evidence type="ECO:0000259" key="4">
    <source>
        <dbReference type="Pfam" id="PF13439"/>
    </source>
</evidence>
<dbReference type="GO" id="GO:0016757">
    <property type="term" value="F:glycosyltransferase activity"/>
    <property type="evidence" value="ECO:0007669"/>
    <property type="project" value="UniProtKB-KW"/>
</dbReference>
<dbReference type="SUPFAM" id="SSF53756">
    <property type="entry name" value="UDP-Glycosyltransferase/glycogen phosphorylase"/>
    <property type="match status" value="1"/>
</dbReference>
<gene>
    <name evidence="5" type="ORF">AVDCRST_MAG17-2097</name>
</gene>
<feature type="domain" description="Glycosyltransferase subfamily 4-like N-terminal" evidence="4">
    <location>
        <begin position="46"/>
        <end position="176"/>
    </location>
</feature>
<keyword evidence="2" id="KW-0808">Transferase</keyword>
<feature type="transmembrane region" description="Helical" evidence="3">
    <location>
        <begin position="87"/>
        <end position="107"/>
    </location>
</feature>
<dbReference type="EMBL" id="CADCVV010000166">
    <property type="protein sequence ID" value="CAA9512768.1"/>
    <property type="molecule type" value="Genomic_DNA"/>
</dbReference>
<keyword evidence="3" id="KW-1133">Transmembrane helix</keyword>
<protein>
    <recommendedName>
        <fullName evidence="4">Glycosyltransferase subfamily 4-like N-terminal domain-containing protein</fullName>
    </recommendedName>
</protein>
<dbReference type="PANTHER" id="PTHR45947">
    <property type="entry name" value="SULFOQUINOVOSYL TRANSFERASE SQD2"/>
    <property type="match status" value="1"/>
</dbReference>
<proteinExistence type="predicted"/>
<dbReference type="Pfam" id="PF13439">
    <property type="entry name" value="Glyco_transf_4"/>
    <property type="match status" value="1"/>
</dbReference>
<keyword evidence="1" id="KW-0328">Glycosyltransferase</keyword>
<keyword evidence="3" id="KW-0472">Membrane</keyword>
<organism evidence="5">
    <name type="scientific">uncultured Solirubrobacterales bacterium</name>
    <dbReference type="NCBI Taxonomy" id="768556"/>
    <lineage>
        <taxon>Bacteria</taxon>
        <taxon>Bacillati</taxon>
        <taxon>Actinomycetota</taxon>
        <taxon>Thermoleophilia</taxon>
        <taxon>Solirubrobacterales</taxon>
        <taxon>environmental samples</taxon>
    </lineage>
</organism>
<evidence type="ECO:0000313" key="5">
    <source>
        <dbReference type="EMBL" id="CAA9512768.1"/>
    </source>
</evidence>
<accession>A0A6J4T456</accession>
<evidence type="ECO:0000256" key="1">
    <source>
        <dbReference type="ARBA" id="ARBA00022676"/>
    </source>
</evidence>
<name>A0A6J4T456_9ACTN</name>
<dbReference type="GO" id="GO:1901137">
    <property type="term" value="P:carbohydrate derivative biosynthetic process"/>
    <property type="evidence" value="ECO:0007669"/>
    <property type="project" value="UniProtKB-ARBA"/>
</dbReference>
<keyword evidence="3" id="KW-0812">Transmembrane</keyword>
<dbReference type="InterPro" id="IPR050194">
    <property type="entry name" value="Glycosyltransferase_grp1"/>
</dbReference>
<evidence type="ECO:0000256" key="2">
    <source>
        <dbReference type="ARBA" id="ARBA00022679"/>
    </source>
</evidence>
<sequence length="367" mass="38914">MQRTSASRVAPGPDTPGRLRILLVTQMWPGPDAPDLGIFVARMAAELERQGHVVERVKIDRRGGSRSKYLRLGWQAIGRALRSRPDIVYAHFLVPAGTLAALAAILARVPLVVTAHGTDVRNIGRVPGVGALTRATVARAQKVVAVSEFLRRGLVERLDIAPGKIEVIDSGVDLGRFRGADPAAARRRIGLAGSGPFFLCVGTLDERKNVVALTEAFEALGRGQLIFVGDGPLRERIAGRPGVKLVGRVPHAEVPDWIAACDVLCQPSLEEPFGQAVLEAMACERPVLATSVGGPPEFVTPGSGVLVDPRDVESMRSGLERAAALPSPNPGAREAAAEHDVRLQAARVARVLRGARDAHASGRRAGA</sequence>
<dbReference type="PANTHER" id="PTHR45947:SF15">
    <property type="entry name" value="TEICHURONIC ACID BIOSYNTHESIS GLYCOSYLTRANSFERASE TUAC-RELATED"/>
    <property type="match status" value="1"/>
</dbReference>
<dbReference type="Pfam" id="PF13692">
    <property type="entry name" value="Glyco_trans_1_4"/>
    <property type="match status" value="1"/>
</dbReference>
<reference evidence="5" key="1">
    <citation type="submission" date="2020-02" db="EMBL/GenBank/DDBJ databases">
        <authorList>
            <person name="Meier V. D."/>
        </authorList>
    </citation>
    <scope>NUCLEOTIDE SEQUENCE</scope>
    <source>
        <strain evidence="5">AVDCRST_MAG17</strain>
    </source>
</reference>
<dbReference type="InterPro" id="IPR028098">
    <property type="entry name" value="Glyco_trans_4-like_N"/>
</dbReference>
<dbReference type="Gene3D" id="3.40.50.2000">
    <property type="entry name" value="Glycogen Phosphorylase B"/>
    <property type="match status" value="2"/>
</dbReference>
<evidence type="ECO:0000256" key="3">
    <source>
        <dbReference type="SAM" id="Phobius"/>
    </source>
</evidence>
<dbReference type="AlphaFoldDB" id="A0A6J4T456"/>